<dbReference type="Pfam" id="PF13556">
    <property type="entry name" value="HTH_30"/>
    <property type="match status" value="1"/>
</dbReference>
<evidence type="ECO:0000256" key="2">
    <source>
        <dbReference type="SAM" id="MobiDB-lite"/>
    </source>
</evidence>
<protein>
    <submittedName>
        <fullName evidence="4">Helix-turn-helix domain-containing protein</fullName>
    </submittedName>
</protein>
<sequence>MTTGREQRSGQSEPDEVVENVARVHQELEERREREGALNGLIDTVRELAEQQSRTDLERMLTRRVRLLLGLDAAFIGVQAADGSRVVRAPDGHVSTMLNMGMATPAGVGLGSWALQANAPAWTADYLADDRFEHDEVIDDVMLSEGLRGLIAVPLARDPASSTTLYAGARSARSFTPEEVSLASTLGQVAGALLRRSAALDEAEAARGELQRRLERAEARAREGLPPLLDRLLSSVLGGAELSALAAEIAERLAAAVCVRSADGRELARAGTPDRGWPDPEDVRRAAPWTRPTGGPVAVDRRTWAAPIRAGADDFGLLLAVFEEPGAADAAERVRAAATALSVTALLRVHGPISEAQIRDELLSQLLTESTATDPQAARRREQRARHLGIELAEPHVAVAAECGPGEPSASVLSWADAYARRRGGLRTVQGERLALLLPGGDPGAAAAEVAAELRRVCGRPVSAGGAGPASGIEQARRAHEEALRTLEALGALGREGAAACARDLGFFGALLSDRRGVGEFVDAELGPLLAYDRQHCTELAGTLEAYLATGGSPTHAARRLHVHPNTVSRRLERIGDLLGPDWQDPERAMELHLALRLTRLRELVSADTPG</sequence>
<dbReference type="Gene3D" id="3.30.450.40">
    <property type="match status" value="1"/>
</dbReference>
<keyword evidence="5" id="KW-1185">Reference proteome</keyword>
<dbReference type="RefSeq" id="WP_270678838.1">
    <property type="nucleotide sequence ID" value="NZ_JAQFWP010000031.1"/>
</dbReference>
<evidence type="ECO:0000256" key="1">
    <source>
        <dbReference type="ARBA" id="ARBA00006754"/>
    </source>
</evidence>
<dbReference type="PANTHER" id="PTHR33744:SF1">
    <property type="entry name" value="DNA-BINDING TRANSCRIPTIONAL ACTIVATOR ADER"/>
    <property type="match status" value="1"/>
</dbReference>
<dbReference type="Proteomes" id="UP001165685">
    <property type="component" value="Unassembled WGS sequence"/>
</dbReference>
<feature type="compositionally biased region" description="Basic and acidic residues" evidence="2">
    <location>
        <begin position="276"/>
        <end position="285"/>
    </location>
</feature>
<dbReference type="InterPro" id="IPR041522">
    <property type="entry name" value="CdaR_GGDEF"/>
</dbReference>
<dbReference type="EMBL" id="JAQFWP010000031">
    <property type="protein sequence ID" value="MDA2806194.1"/>
    <property type="molecule type" value="Genomic_DNA"/>
</dbReference>
<dbReference type="SUPFAM" id="SSF55781">
    <property type="entry name" value="GAF domain-like"/>
    <property type="match status" value="1"/>
</dbReference>
<dbReference type="Pfam" id="PF17853">
    <property type="entry name" value="GGDEF_2"/>
    <property type="match status" value="1"/>
</dbReference>
<dbReference type="InterPro" id="IPR003018">
    <property type="entry name" value="GAF"/>
</dbReference>
<accession>A0ABT4TPJ2</accession>
<dbReference type="InterPro" id="IPR025736">
    <property type="entry name" value="PucR_C-HTH_dom"/>
</dbReference>
<comment type="caution">
    <text evidence="4">The sequence shown here is derived from an EMBL/GenBank/DDBJ whole genome shotgun (WGS) entry which is preliminary data.</text>
</comment>
<reference evidence="4" key="1">
    <citation type="submission" date="2023-01" db="EMBL/GenBank/DDBJ databases">
        <title>Draft genome sequence of Nocardiopsis sp. LSu2-4 isolated from halophytes.</title>
        <authorList>
            <person name="Duangmal K."/>
            <person name="Chantavorakit T."/>
        </authorList>
    </citation>
    <scope>NUCLEOTIDE SEQUENCE</scope>
    <source>
        <strain evidence="4">LSu2-4</strain>
    </source>
</reference>
<gene>
    <name evidence="4" type="ORF">O4U47_16905</name>
</gene>
<feature type="domain" description="GAF" evidence="3">
    <location>
        <begin position="53"/>
        <end position="204"/>
    </location>
</feature>
<dbReference type="Gene3D" id="1.10.10.2840">
    <property type="entry name" value="PucR C-terminal helix-turn-helix domain"/>
    <property type="match status" value="1"/>
</dbReference>
<dbReference type="SMART" id="SM00065">
    <property type="entry name" value="GAF"/>
    <property type="match status" value="1"/>
</dbReference>
<feature type="region of interest" description="Disordered" evidence="2">
    <location>
        <begin position="268"/>
        <end position="294"/>
    </location>
</feature>
<dbReference type="InterPro" id="IPR051448">
    <property type="entry name" value="CdaR-like_regulators"/>
</dbReference>
<dbReference type="InterPro" id="IPR029016">
    <property type="entry name" value="GAF-like_dom_sf"/>
</dbReference>
<evidence type="ECO:0000313" key="4">
    <source>
        <dbReference type="EMBL" id="MDA2806194.1"/>
    </source>
</evidence>
<evidence type="ECO:0000313" key="5">
    <source>
        <dbReference type="Proteomes" id="UP001165685"/>
    </source>
</evidence>
<comment type="similarity">
    <text evidence="1">Belongs to the CdaR family.</text>
</comment>
<dbReference type="InterPro" id="IPR042070">
    <property type="entry name" value="PucR_C-HTH_sf"/>
</dbReference>
<evidence type="ECO:0000259" key="3">
    <source>
        <dbReference type="SMART" id="SM00065"/>
    </source>
</evidence>
<dbReference type="PANTHER" id="PTHR33744">
    <property type="entry name" value="CARBOHYDRATE DIACID REGULATOR"/>
    <property type="match status" value="1"/>
</dbReference>
<name>A0ABT4TPJ2_9ACTN</name>
<organism evidence="4 5">
    <name type="scientific">Nocardiopsis suaedae</name>
    <dbReference type="NCBI Taxonomy" id="3018444"/>
    <lineage>
        <taxon>Bacteria</taxon>
        <taxon>Bacillati</taxon>
        <taxon>Actinomycetota</taxon>
        <taxon>Actinomycetes</taxon>
        <taxon>Streptosporangiales</taxon>
        <taxon>Nocardiopsidaceae</taxon>
        <taxon>Nocardiopsis</taxon>
    </lineage>
</organism>
<proteinExistence type="inferred from homology"/>